<keyword evidence="3" id="KW-0732">Signal</keyword>
<dbReference type="SUPFAM" id="SSF53850">
    <property type="entry name" value="Periplasmic binding protein-like II"/>
    <property type="match status" value="1"/>
</dbReference>
<name>A0A372M3C2_9ACTN</name>
<evidence type="ECO:0000313" key="6">
    <source>
        <dbReference type="EMBL" id="RFU85140.1"/>
    </source>
</evidence>
<protein>
    <submittedName>
        <fullName evidence="6">ABC transporter substrate-binding protein</fullName>
    </submittedName>
</protein>
<comment type="caution">
    <text evidence="6">The sequence shown here is derived from an EMBL/GenBank/DDBJ whole genome shotgun (WGS) entry which is preliminary data.</text>
</comment>
<dbReference type="EMBL" id="QUAK01000102">
    <property type="protein sequence ID" value="RFU85140.1"/>
    <property type="molecule type" value="Genomic_DNA"/>
</dbReference>
<dbReference type="GO" id="GO:0043190">
    <property type="term" value="C:ATP-binding cassette (ABC) transporter complex"/>
    <property type="evidence" value="ECO:0007669"/>
    <property type="project" value="InterPro"/>
</dbReference>
<evidence type="ECO:0000313" key="7">
    <source>
        <dbReference type="Proteomes" id="UP000263094"/>
    </source>
</evidence>
<dbReference type="OrthoDB" id="9046151at2"/>
<dbReference type="Gene3D" id="3.10.105.10">
    <property type="entry name" value="Dipeptide-binding Protein, Domain 3"/>
    <property type="match status" value="1"/>
</dbReference>
<dbReference type="InterPro" id="IPR000914">
    <property type="entry name" value="SBP_5_dom"/>
</dbReference>
<evidence type="ECO:0000256" key="4">
    <source>
        <dbReference type="SAM" id="MobiDB-lite"/>
    </source>
</evidence>
<dbReference type="InterPro" id="IPR023765">
    <property type="entry name" value="SBP_5_CS"/>
</dbReference>
<sequence length="598" mass="64817">MVALPPDVGRGISEPQHTRGAHRTHPRPRLPALDTFFVPRRPHPAARGRPFRHGGSTVSDLNPVAARRSFLKYTGALGAAATVTTTLSACSGGPKSTTDTDGGGKGGSETLTAVIGYGNDGSWDPTQTASAFCMAANHHIYEGLLDTDPIDRKPYAALATEVPADLGATTWRFTLREGASWHDGKPVTADDVVFTFDRILDTGTTTLAQGFFAAWLKEVRKVDAQTVELVLKFPFPDGAPRLTLAKIMPKHVFGKPGGWDKATTGTAVGSGPYRMTAHNPKSNTTFAAYEKYNGPRKAAFKKMNWLTIVDAAPRVAKISGGSADAQIADNIPYANIAQLKKDGLKVEGGAGMNHMFLLFNTAHKPFDDVRVRQALHYAIDTEKMIEVALKGRGRAASSFLNVDNPTYRKAKTVYGHDPEKAKKLLEEAGVSGLTIDLMAVNVSWIVDCLPTIKASWDAIGVKTDLDPQETTAVFTKLDQKKDFQVVAAASNPNQFGLDADLIMRYNYGPENLWMGYARWAGNSAAKKLFKLMDQATREPDAAKKKAMTQEYIDLVAEQAVIYPVVHNELVTAWNPEQLTGVRPQAYPGINVLQSKPAG</sequence>
<dbReference type="AlphaFoldDB" id="A0A372M3C2"/>
<feature type="domain" description="Solute-binding protein family 5" evidence="5">
    <location>
        <begin position="153"/>
        <end position="500"/>
    </location>
</feature>
<evidence type="ECO:0000256" key="1">
    <source>
        <dbReference type="ARBA" id="ARBA00004193"/>
    </source>
</evidence>
<dbReference type="GO" id="GO:0015833">
    <property type="term" value="P:peptide transport"/>
    <property type="evidence" value="ECO:0007669"/>
    <property type="project" value="TreeGrafter"/>
</dbReference>
<dbReference type="Gene3D" id="3.90.76.10">
    <property type="entry name" value="Dipeptide-binding Protein, Domain 1"/>
    <property type="match status" value="1"/>
</dbReference>
<evidence type="ECO:0000256" key="2">
    <source>
        <dbReference type="ARBA" id="ARBA00005695"/>
    </source>
</evidence>
<dbReference type="Gene3D" id="3.40.190.10">
    <property type="entry name" value="Periplasmic binding protein-like II"/>
    <property type="match status" value="1"/>
</dbReference>
<proteinExistence type="inferred from homology"/>
<dbReference type="GO" id="GO:0042597">
    <property type="term" value="C:periplasmic space"/>
    <property type="evidence" value="ECO:0007669"/>
    <property type="project" value="UniProtKB-ARBA"/>
</dbReference>
<dbReference type="Proteomes" id="UP000263094">
    <property type="component" value="Unassembled WGS sequence"/>
</dbReference>
<reference evidence="6 7" key="1">
    <citation type="submission" date="2018-08" db="EMBL/GenBank/DDBJ databases">
        <title>Isolation, diversity and antifungal activity of Actinobacteria from wheat.</title>
        <authorList>
            <person name="Han C."/>
        </authorList>
    </citation>
    <scope>NUCLEOTIDE SEQUENCE [LARGE SCALE GENOMIC DNA]</scope>
    <source>
        <strain evidence="6 7">NEAU-YY421</strain>
    </source>
</reference>
<accession>A0A372M3C2</accession>
<dbReference type="Pfam" id="PF00496">
    <property type="entry name" value="SBP_bac_5"/>
    <property type="match status" value="1"/>
</dbReference>
<feature type="region of interest" description="Disordered" evidence="4">
    <location>
        <begin position="1"/>
        <end position="30"/>
    </location>
</feature>
<dbReference type="InterPro" id="IPR039424">
    <property type="entry name" value="SBP_5"/>
</dbReference>
<gene>
    <name evidence="6" type="ORF">DY218_18880</name>
</gene>
<dbReference type="CDD" id="cd00995">
    <property type="entry name" value="PBP2_NikA_DppA_OppA_like"/>
    <property type="match status" value="1"/>
</dbReference>
<dbReference type="PROSITE" id="PS01040">
    <property type="entry name" value="SBP_BACTERIAL_5"/>
    <property type="match status" value="1"/>
</dbReference>
<feature type="compositionally biased region" description="Basic residues" evidence="4">
    <location>
        <begin position="19"/>
        <end position="28"/>
    </location>
</feature>
<organism evidence="6 7">
    <name type="scientific">Streptomyces triticagri</name>
    <dbReference type="NCBI Taxonomy" id="2293568"/>
    <lineage>
        <taxon>Bacteria</taxon>
        <taxon>Bacillati</taxon>
        <taxon>Actinomycetota</taxon>
        <taxon>Actinomycetes</taxon>
        <taxon>Kitasatosporales</taxon>
        <taxon>Streptomycetaceae</taxon>
        <taxon>Streptomyces</taxon>
    </lineage>
</organism>
<comment type="similarity">
    <text evidence="2">Belongs to the bacterial solute-binding protein 5 family.</text>
</comment>
<evidence type="ECO:0000256" key="3">
    <source>
        <dbReference type="ARBA" id="ARBA00022729"/>
    </source>
</evidence>
<comment type="subcellular location">
    <subcellularLocation>
        <location evidence="1">Cell membrane</location>
        <topology evidence="1">Lipid-anchor</topology>
    </subcellularLocation>
</comment>
<keyword evidence="7" id="KW-1185">Reference proteome</keyword>
<dbReference type="PIRSF" id="PIRSF002741">
    <property type="entry name" value="MppA"/>
    <property type="match status" value="1"/>
</dbReference>
<dbReference type="PANTHER" id="PTHR30290">
    <property type="entry name" value="PERIPLASMIC BINDING COMPONENT OF ABC TRANSPORTER"/>
    <property type="match status" value="1"/>
</dbReference>
<dbReference type="GO" id="GO:1904680">
    <property type="term" value="F:peptide transmembrane transporter activity"/>
    <property type="evidence" value="ECO:0007669"/>
    <property type="project" value="TreeGrafter"/>
</dbReference>
<evidence type="ECO:0000259" key="5">
    <source>
        <dbReference type="Pfam" id="PF00496"/>
    </source>
</evidence>
<dbReference type="InterPro" id="IPR030678">
    <property type="entry name" value="Peptide/Ni-bd"/>
</dbReference>